<proteinExistence type="predicted"/>
<organism evidence="2 3">
    <name type="scientific">Nocardiopsis endophytica</name>
    <dbReference type="NCBI Taxonomy" id="3018445"/>
    <lineage>
        <taxon>Bacteria</taxon>
        <taxon>Bacillati</taxon>
        <taxon>Actinomycetota</taxon>
        <taxon>Actinomycetes</taxon>
        <taxon>Streptosporangiales</taxon>
        <taxon>Nocardiopsidaceae</taxon>
        <taxon>Nocardiopsis</taxon>
    </lineage>
</organism>
<evidence type="ECO:0000256" key="1">
    <source>
        <dbReference type="SAM" id="MobiDB-lite"/>
    </source>
</evidence>
<feature type="compositionally biased region" description="Pro residues" evidence="1">
    <location>
        <begin position="356"/>
        <end position="367"/>
    </location>
</feature>
<reference evidence="2 3" key="1">
    <citation type="submission" date="2023-01" db="EMBL/GenBank/DDBJ databases">
        <title>Draft genome sequence of Nocardiopsis sp. RSe5-2 isolated from halophytes.</title>
        <authorList>
            <person name="Duangmal K."/>
            <person name="Chantavorakit T."/>
        </authorList>
    </citation>
    <scope>NUCLEOTIDE SEQUENCE [LARGE SCALE GENOMIC DNA]</scope>
    <source>
        <strain evidence="2 3">RSe5-2</strain>
    </source>
</reference>
<dbReference type="Proteomes" id="UP001527866">
    <property type="component" value="Unassembled WGS sequence"/>
</dbReference>
<feature type="region of interest" description="Disordered" evidence="1">
    <location>
        <begin position="284"/>
        <end position="380"/>
    </location>
</feature>
<keyword evidence="3" id="KW-1185">Reference proteome</keyword>
<evidence type="ECO:0000313" key="3">
    <source>
        <dbReference type="Proteomes" id="UP001527866"/>
    </source>
</evidence>
<gene>
    <name evidence="2" type="ORF">O4J56_10840</name>
</gene>
<accession>A0ABT4U2H6</accession>
<comment type="caution">
    <text evidence="2">The sequence shown here is derived from an EMBL/GenBank/DDBJ whole genome shotgun (WGS) entry which is preliminary data.</text>
</comment>
<name>A0ABT4U2H6_9ACTN</name>
<dbReference type="EMBL" id="JAQFWQ010000024">
    <property type="protein sequence ID" value="MDA2811133.1"/>
    <property type="molecule type" value="Genomic_DNA"/>
</dbReference>
<feature type="compositionally biased region" description="Pro residues" evidence="1">
    <location>
        <begin position="334"/>
        <end position="347"/>
    </location>
</feature>
<evidence type="ECO:0000313" key="2">
    <source>
        <dbReference type="EMBL" id="MDA2811133.1"/>
    </source>
</evidence>
<feature type="compositionally biased region" description="Low complexity" evidence="1">
    <location>
        <begin position="368"/>
        <end position="380"/>
    </location>
</feature>
<protein>
    <submittedName>
        <fullName evidence="2">Uncharacterized protein</fullName>
    </submittedName>
</protein>
<sequence length="380" mass="40390">MTTRSSRSVSAVALLGDYPSTGLLGAHQAERFPMTGRDKGEQADAFIDFARANLEQGRKVTALYAKWNAETAERVIAFARGALLTDEIGQIALDISPLALSLVADQLSYMAPYLPSGVTAALAEELCGHVLAGAWLKRVNNLATIPITFKQHLGSYIPRTTFLAFNAPVKRVGRVKKRDPRPNLPNRPMDPVQVLVCRPDGHSLDEFNEQLTPALKAVSLNALPEQPLGPKYWGVRKYIEFVVFSAHPQALTSTPRAIRPSTCTWCRELVAGLLCPYCGGVNQPPVGRPPTRTADVPAPPTKSTGEHIRPAWVGAGRQGGPTGPQQPPQRGAAPQPPQGGRPGPPGGGHPSGPQAPVRPPGRPPNAAAPPHTSPTGPSST</sequence>